<feature type="domain" description="Ionotropic glutamate receptor C-terminal" evidence="7">
    <location>
        <begin position="40"/>
        <end position="262"/>
    </location>
</feature>
<dbReference type="RefSeq" id="WP_070110652.1">
    <property type="nucleotide sequence ID" value="NZ_LZFO01000026.1"/>
</dbReference>
<proteinExistence type="inferred from homology"/>
<dbReference type="STRING" id="1121290.CLAOCE_16820"/>
<dbReference type="PANTHER" id="PTHR35936">
    <property type="entry name" value="MEMBRANE-BOUND LYTIC MUREIN TRANSGLYCOSYLASE F"/>
    <property type="match status" value="1"/>
</dbReference>
<dbReference type="PROSITE" id="PS51257">
    <property type="entry name" value="PROKAR_LIPOPROTEIN"/>
    <property type="match status" value="1"/>
</dbReference>
<sequence length="266" mass="29810">MKKKFSLLALVIFMLSIFTVGCASKNKADNSLEEIKNKGEFIVGLDDNLPPMGFRGENGQIVGFDIDLANEAAKRMGVKAVFKPVDWDGVVLSLNNKDIDVIWNGLTITEKRQKQIDFSKPYLENRQVLVVKSDSTIKNEKDLKDKVLGIQLGSSSEIALNSKPDVVKSLKEVRKFSNNTEALMDLKASRVDAVLVDEVVGRYYISKQPNVYKVLSEDLGKELYGVGIRKNDKTFKEELDKVLDEMKKDGTAAKISEKWFGENIVK</sequence>
<evidence type="ECO:0000313" key="9">
    <source>
        <dbReference type="Proteomes" id="UP000175744"/>
    </source>
</evidence>
<dbReference type="EMBL" id="LZFO01000026">
    <property type="protein sequence ID" value="OFI05453.1"/>
    <property type="molecule type" value="Genomic_DNA"/>
</dbReference>
<evidence type="ECO:0000256" key="4">
    <source>
        <dbReference type="RuleBase" id="RU003744"/>
    </source>
</evidence>
<feature type="domain" description="Solute-binding protein family 3/N-terminal" evidence="6">
    <location>
        <begin position="40"/>
        <end position="263"/>
    </location>
</feature>
<dbReference type="InterPro" id="IPR018313">
    <property type="entry name" value="SBP_3_CS"/>
</dbReference>
<dbReference type="Gene3D" id="3.40.190.10">
    <property type="entry name" value="Periplasmic binding protein-like II"/>
    <property type="match status" value="2"/>
</dbReference>
<name>A0A1E8EXF7_9CLOT</name>
<dbReference type="PROSITE" id="PS01039">
    <property type="entry name" value="SBP_BACTERIAL_3"/>
    <property type="match status" value="1"/>
</dbReference>
<dbReference type="InterPro" id="IPR001320">
    <property type="entry name" value="Iontro_rcpt_C"/>
</dbReference>
<accession>A0A1E8EXF7</accession>
<dbReference type="Proteomes" id="UP000175744">
    <property type="component" value="Unassembled WGS sequence"/>
</dbReference>
<evidence type="ECO:0000256" key="5">
    <source>
        <dbReference type="SAM" id="SignalP"/>
    </source>
</evidence>
<evidence type="ECO:0000259" key="7">
    <source>
        <dbReference type="SMART" id="SM00079"/>
    </source>
</evidence>
<evidence type="ECO:0000259" key="6">
    <source>
        <dbReference type="SMART" id="SM00062"/>
    </source>
</evidence>
<protein>
    <submittedName>
        <fullName evidence="8">Cystine-binding periplasmic protein</fullName>
    </submittedName>
</protein>
<feature type="signal peptide" evidence="5">
    <location>
        <begin position="1"/>
        <end position="22"/>
    </location>
</feature>
<gene>
    <name evidence="8" type="primary">fliY_1</name>
    <name evidence="8" type="ORF">CLOACE_16820</name>
</gene>
<dbReference type="Pfam" id="PF00497">
    <property type="entry name" value="SBP_bac_3"/>
    <property type="match status" value="1"/>
</dbReference>
<evidence type="ECO:0000256" key="3">
    <source>
        <dbReference type="ARBA" id="ARBA00022729"/>
    </source>
</evidence>
<dbReference type="InterPro" id="IPR001638">
    <property type="entry name" value="Solute-binding_3/MltF_N"/>
</dbReference>
<evidence type="ECO:0000313" key="8">
    <source>
        <dbReference type="EMBL" id="OFI05453.1"/>
    </source>
</evidence>
<reference evidence="8 9" key="1">
    <citation type="submission" date="2016-06" db="EMBL/GenBank/DDBJ databases">
        <title>Genome sequence of Clostridium acetireducens DSM 10703.</title>
        <authorList>
            <person name="Poehlein A."/>
            <person name="Fluechter S."/>
            <person name="Duerre P."/>
            <person name="Daniel R."/>
        </authorList>
    </citation>
    <scope>NUCLEOTIDE SEQUENCE [LARGE SCALE GENOMIC DNA]</scope>
    <source>
        <strain evidence="8 9">DSM 10703</strain>
    </source>
</reference>
<dbReference type="PATRIC" id="fig|1121290.3.peg.1672"/>
<dbReference type="PANTHER" id="PTHR35936:SF34">
    <property type="entry name" value="ABC TRANSPORTER EXTRACELLULAR-BINDING PROTEIN YCKB-RELATED"/>
    <property type="match status" value="1"/>
</dbReference>
<dbReference type="GO" id="GO:0015276">
    <property type="term" value="F:ligand-gated monoatomic ion channel activity"/>
    <property type="evidence" value="ECO:0007669"/>
    <property type="project" value="InterPro"/>
</dbReference>
<dbReference type="CDD" id="cd00996">
    <property type="entry name" value="PBP2_AatB_like"/>
    <property type="match status" value="1"/>
</dbReference>
<dbReference type="SMART" id="SM00062">
    <property type="entry name" value="PBPb"/>
    <property type="match status" value="1"/>
</dbReference>
<organism evidence="8 9">
    <name type="scientific">Clostridium acetireducens DSM 10703</name>
    <dbReference type="NCBI Taxonomy" id="1121290"/>
    <lineage>
        <taxon>Bacteria</taxon>
        <taxon>Bacillati</taxon>
        <taxon>Bacillota</taxon>
        <taxon>Clostridia</taxon>
        <taxon>Eubacteriales</taxon>
        <taxon>Clostridiaceae</taxon>
        <taxon>Clostridium</taxon>
    </lineage>
</organism>
<keyword evidence="3 5" id="KW-0732">Signal</keyword>
<evidence type="ECO:0000256" key="1">
    <source>
        <dbReference type="ARBA" id="ARBA00004196"/>
    </source>
</evidence>
<dbReference type="SMART" id="SM00079">
    <property type="entry name" value="PBPe"/>
    <property type="match status" value="1"/>
</dbReference>
<feature type="chain" id="PRO_5038704646" evidence="5">
    <location>
        <begin position="23"/>
        <end position="266"/>
    </location>
</feature>
<comment type="similarity">
    <text evidence="2 4">Belongs to the bacterial solute-binding protein 3 family.</text>
</comment>
<evidence type="ECO:0000256" key="2">
    <source>
        <dbReference type="ARBA" id="ARBA00010333"/>
    </source>
</evidence>
<dbReference type="AlphaFoldDB" id="A0A1E8EXF7"/>
<comment type="caution">
    <text evidence="8">The sequence shown here is derived from an EMBL/GenBank/DDBJ whole genome shotgun (WGS) entry which is preliminary data.</text>
</comment>
<comment type="subcellular location">
    <subcellularLocation>
        <location evidence="1">Cell envelope</location>
    </subcellularLocation>
</comment>
<keyword evidence="9" id="KW-1185">Reference proteome</keyword>
<dbReference type="GO" id="GO:0016020">
    <property type="term" value="C:membrane"/>
    <property type="evidence" value="ECO:0007669"/>
    <property type="project" value="InterPro"/>
</dbReference>
<dbReference type="GO" id="GO:0030313">
    <property type="term" value="C:cell envelope"/>
    <property type="evidence" value="ECO:0007669"/>
    <property type="project" value="UniProtKB-SubCell"/>
</dbReference>
<dbReference type="OrthoDB" id="9775197at2"/>
<dbReference type="SUPFAM" id="SSF53850">
    <property type="entry name" value="Periplasmic binding protein-like II"/>
    <property type="match status" value="1"/>
</dbReference>